<dbReference type="PANTHER" id="PTHR46689">
    <property type="entry name" value="MEMBRANE PROTEIN, PUTATIVE-RELATED"/>
    <property type="match status" value="1"/>
</dbReference>
<feature type="domain" description="PhoD-like phosphatase" evidence="1">
    <location>
        <begin position="433"/>
        <end position="604"/>
    </location>
</feature>
<organism evidence="2 3">
    <name type="scientific">Zygosaccharomyces mellis</name>
    <dbReference type="NCBI Taxonomy" id="42258"/>
    <lineage>
        <taxon>Eukaryota</taxon>
        <taxon>Fungi</taxon>
        <taxon>Dikarya</taxon>
        <taxon>Ascomycota</taxon>
        <taxon>Saccharomycotina</taxon>
        <taxon>Saccharomycetes</taxon>
        <taxon>Saccharomycetales</taxon>
        <taxon>Saccharomycetaceae</taxon>
        <taxon>Zygosaccharomyces</taxon>
    </lineage>
</organism>
<dbReference type="OrthoDB" id="2419400at2759"/>
<dbReference type="GO" id="GO:0016020">
    <property type="term" value="C:membrane"/>
    <property type="evidence" value="ECO:0007669"/>
    <property type="project" value="TreeGrafter"/>
</dbReference>
<protein>
    <recommendedName>
        <fullName evidence="1">PhoD-like phosphatase domain-containing protein</fullName>
    </recommendedName>
</protein>
<name>A0A4C2E1S6_9SACH</name>
<keyword evidence="3" id="KW-1185">Reference proteome</keyword>
<dbReference type="InterPro" id="IPR029052">
    <property type="entry name" value="Metallo-depent_PP-like"/>
</dbReference>
<dbReference type="InterPro" id="IPR038607">
    <property type="entry name" value="PhoD-like_sf"/>
</dbReference>
<evidence type="ECO:0000259" key="1">
    <source>
        <dbReference type="Pfam" id="PF19050"/>
    </source>
</evidence>
<feature type="domain" description="PhoD-like phosphatase" evidence="1">
    <location>
        <begin position="140"/>
        <end position="418"/>
    </location>
</feature>
<reference evidence="2 3" key="1">
    <citation type="submission" date="2019-01" db="EMBL/GenBank/DDBJ databases">
        <title>Draft Genome Sequencing of Zygosaccharomyces mellis Ca-7.</title>
        <authorList>
            <person name="Shiwa Y."/>
            <person name="Kanesaki Y."/>
            <person name="Ishige T."/>
            <person name="Mura K."/>
            <person name="Hori T."/>
            <person name="Tamura T."/>
        </authorList>
    </citation>
    <scope>NUCLEOTIDE SEQUENCE [LARGE SCALE GENOMIC DNA]</scope>
    <source>
        <strain evidence="2 3">Ca-7</strain>
    </source>
</reference>
<dbReference type="Gene3D" id="3.60.21.70">
    <property type="entry name" value="PhoD-like phosphatase"/>
    <property type="match status" value="1"/>
</dbReference>
<dbReference type="Proteomes" id="UP000301737">
    <property type="component" value="Unassembled WGS sequence"/>
</dbReference>
<dbReference type="EMBL" id="BIMX01000002">
    <property type="protein sequence ID" value="GCE97663.1"/>
    <property type="molecule type" value="Genomic_DNA"/>
</dbReference>
<dbReference type="CDD" id="cd07389">
    <property type="entry name" value="MPP_PhoD"/>
    <property type="match status" value="1"/>
</dbReference>
<evidence type="ECO:0000313" key="3">
    <source>
        <dbReference type="Proteomes" id="UP000301737"/>
    </source>
</evidence>
<dbReference type="InterPro" id="IPR043904">
    <property type="entry name" value="PhoD_2-like"/>
</dbReference>
<dbReference type="AlphaFoldDB" id="A0A4C2E1S6"/>
<accession>A0A4C2E1S6</accession>
<sequence>MSSMSDWFEPWNSQELYQETVKASTTCASSSPIEEQGIVCGPVLRLRYVDYKTDLYHGSILIVTRNKGQEDAPQIKYTTGPSHPSSENSPLRYGEFEPTMFYSETFEGSEIHMYRYNVMLSLTEYEQTVKYTVNGDSKMHYRFFIPSRNTDFNVISYSCNGFSVSTNTTTFKGSMWFDIMNKHSDVHYNVMLGGGDQIYSDGISLFSDKVREWVETKDPLKKRNMVADDAFKKDLSHFYMKEYLEWYGYGHWKGSTENSKTTQTCFPIALATIPSVNIWDDHDTIDGWGSYSDSLMKTSVFSSIGKASFKYYMLFQHHVSLEEKDAYLQDKMWLLGREPSPFIGELSHSVFTRVGPNMAMLGLDCRTERSLKTIVLRSTYDAMFERLTQEVKTQKFDHLLLMLGVPIAYPRMVMLEWLFTSRLLFPLKYLSRKGIVAPGFVNEFNGDVELLDDLNDHWCSRHHKRERNWLLARLQDFGAKYGVRITILSGDVHLASMGRFRSRQHRHHPVASTETQKTNAFIDEQPENDERLMVNVISSAVTNAPPPPTVSRVLQKKTPIHRFDHETDEDAVPMFNFETNGGTPRQITCFLPQRNWSDIVPIKNVLNNEHMQKFYRLKLGDRLLPGMVTREYGLESVDKIKPNNSKGHRNPPYPVTERGVMATHHVETESTNINSKTTAYSMPIPELRITKDKLSHTGIKHMREK</sequence>
<comment type="caution">
    <text evidence="2">The sequence shown here is derived from an EMBL/GenBank/DDBJ whole genome shotgun (WGS) entry which is preliminary data.</text>
</comment>
<gene>
    <name evidence="2" type="ORF">ZYGM_004543</name>
</gene>
<dbReference type="PANTHER" id="PTHR46689:SF1">
    <property type="entry name" value="PHOD-LIKE PHOSPHATASE DOMAIN-CONTAINING PROTEIN"/>
    <property type="match status" value="1"/>
</dbReference>
<proteinExistence type="predicted"/>
<evidence type="ECO:0000313" key="2">
    <source>
        <dbReference type="EMBL" id="GCE97663.1"/>
    </source>
</evidence>
<dbReference type="Pfam" id="PF19050">
    <property type="entry name" value="PhoD_2"/>
    <property type="match status" value="2"/>
</dbReference>
<dbReference type="SUPFAM" id="SSF56300">
    <property type="entry name" value="Metallo-dependent phosphatases"/>
    <property type="match status" value="1"/>
</dbReference>
<dbReference type="InterPro" id="IPR018946">
    <property type="entry name" value="PhoD-like_MPP"/>
</dbReference>